<feature type="transmembrane region" description="Helical" evidence="6">
    <location>
        <begin position="51"/>
        <end position="84"/>
    </location>
</feature>
<evidence type="ECO:0000313" key="7">
    <source>
        <dbReference type="EMBL" id="GAA2374566.1"/>
    </source>
</evidence>
<keyword evidence="2 6" id="KW-0812">Transmembrane</keyword>
<dbReference type="PANTHER" id="PTHR47704:SF1">
    <property type="entry name" value="POTASSIUM TRANSPORTER KIMA"/>
    <property type="match status" value="1"/>
</dbReference>
<evidence type="ECO:0000256" key="4">
    <source>
        <dbReference type="ARBA" id="ARBA00023136"/>
    </source>
</evidence>
<proteinExistence type="predicted"/>
<keyword evidence="4 6" id="KW-0472">Membrane</keyword>
<comment type="caution">
    <text evidence="7">The sequence shown here is derived from an EMBL/GenBank/DDBJ whole genome shotgun (WGS) entry which is preliminary data.</text>
</comment>
<feature type="region of interest" description="Disordered" evidence="5">
    <location>
        <begin position="645"/>
        <end position="681"/>
    </location>
</feature>
<gene>
    <name evidence="7" type="ORF">GCM10009855_12260</name>
</gene>
<comment type="subcellular location">
    <subcellularLocation>
        <location evidence="1">Membrane</location>
        <topology evidence="1">Multi-pass membrane protein</topology>
    </subcellularLocation>
</comment>
<evidence type="ECO:0000256" key="3">
    <source>
        <dbReference type="ARBA" id="ARBA00022989"/>
    </source>
</evidence>
<keyword evidence="3 6" id="KW-1133">Transmembrane helix</keyword>
<evidence type="ECO:0000256" key="2">
    <source>
        <dbReference type="ARBA" id="ARBA00022692"/>
    </source>
</evidence>
<evidence type="ECO:0000313" key="8">
    <source>
        <dbReference type="Proteomes" id="UP001501170"/>
    </source>
</evidence>
<feature type="transmembrane region" description="Helical" evidence="6">
    <location>
        <begin position="105"/>
        <end position="127"/>
    </location>
</feature>
<evidence type="ECO:0000256" key="5">
    <source>
        <dbReference type="SAM" id="MobiDB-lite"/>
    </source>
</evidence>
<reference evidence="7 8" key="1">
    <citation type="journal article" date="2019" name="Int. J. Syst. Evol. Microbiol.">
        <title>The Global Catalogue of Microorganisms (GCM) 10K type strain sequencing project: providing services to taxonomists for standard genome sequencing and annotation.</title>
        <authorList>
            <consortium name="The Broad Institute Genomics Platform"/>
            <consortium name="The Broad Institute Genome Sequencing Center for Infectious Disease"/>
            <person name="Wu L."/>
            <person name="Ma J."/>
        </authorList>
    </citation>
    <scope>NUCLEOTIDE SEQUENCE [LARGE SCALE GENOMIC DNA]</scope>
    <source>
        <strain evidence="7 8">JCM 16227</strain>
    </source>
</reference>
<organism evidence="7 8">
    <name type="scientific">Gordonia cholesterolivorans</name>
    <dbReference type="NCBI Taxonomy" id="559625"/>
    <lineage>
        <taxon>Bacteria</taxon>
        <taxon>Bacillati</taxon>
        <taxon>Actinomycetota</taxon>
        <taxon>Actinomycetes</taxon>
        <taxon>Mycobacteriales</taxon>
        <taxon>Gordoniaceae</taxon>
        <taxon>Gordonia</taxon>
    </lineage>
</organism>
<dbReference type="EMBL" id="BAAARB010000004">
    <property type="protein sequence ID" value="GAA2374566.1"/>
    <property type="molecule type" value="Genomic_DNA"/>
</dbReference>
<keyword evidence="8" id="KW-1185">Reference proteome</keyword>
<feature type="transmembrane region" description="Helical" evidence="6">
    <location>
        <begin position="147"/>
        <end position="166"/>
    </location>
</feature>
<dbReference type="InterPro" id="IPR002293">
    <property type="entry name" value="AA/rel_permease1"/>
</dbReference>
<sequence length="681" mass="73742">MSKVSVATKRLVLGRPFRSDRLGHTLLPKRIALPVFASDAMSSVAYAPQEIFLVLSIAGISAYTLAPWVAVAVAAVMVVVVASYRQNVHAYPSGGGDYEVATVNLGSNAGLTVASALLVDYVLTVAVSVTSAAENIGSAVPLVHEHKVWFCVLGIALLAAVNLRGIKESGAVLAIPTYAFIVGVLLMLGWGAVKIFILGDTVEAETSGFGIVAEQPHLMGLAMAFLVARSFSSGCAALTGVEAISNGVPAFRKPKSRNAATTLLLLGSFSIALLLGIVMLAQKIGAKYVLDPAKDLSGLPDGYQQKSILAQLAEAVFRGFPPGFYFIAVVTALILLLAANTAFNGFPVLGSVLAQDRYLPRQLHTRGDRLAFSNGIVFLALAAIAFVVAFGAEVTSLIQLYIVGVFVSFTLSQTGMVRHWTRHLKTESDPDARSRMRRSRVINAIGMVMTGTVLVVVLLTKFTAGAWMAILAMVVLFCLMKLIHRHYSGIVEELEATDQSDEVLPSRSHAVILVSTLHLPTRRALRYARATRPDTIEAVTVNVDDRDTRTLVSEWEESDITVPLKVLASPYREITRPIINYVRRVRRESPRDVITVFIPEYVVGHWWEQILHNQSALRLKSRLLFEPGVMVTSVPWQLNSSENRARRAEHNYHAPGDARRGFSANEQPRPGSGSPSDGGTR</sequence>
<protein>
    <submittedName>
        <fullName evidence="7">APC family permease</fullName>
    </submittedName>
</protein>
<feature type="compositionally biased region" description="Basic and acidic residues" evidence="5">
    <location>
        <begin position="645"/>
        <end position="660"/>
    </location>
</feature>
<name>A0ABN3HB11_9ACTN</name>
<feature type="transmembrane region" description="Helical" evidence="6">
    <location>
        <begin position="262"/>
        <end position="281"/>
    </location>
</feature>
<dbReference type="Gene3D" id="1.20.1740.10">
    <property type="entry name" value="Amino acid/polyamine transporter I"/>
    <property type="match status" value="1"/>
</dbReference>
<accession>A0ABN3HB11</accession>
<feature type="compositionally biased region" description="Low complexity" evidence="5">
    <location>
        <begin position="668"/>
        <end position="681"/>
    </location>
</feature>
<feature type="transmembrane region" description="Helical" evidence="6">
    <location>
        <begin position="465"/>
        <end position="483"/>
    </location>
</feature>
<dbReference type="Proteomes" id="UP001501170">
    <property type="component" value="Unassembled WGS sequence"/>
</dbReference>
<feature type="transmembrane region" description="Helical" evidence="6">
    <location>
        <begin position="178"/>
        <end position="198"/>
    </location>
</feature>
<feature type="transmembrane region" description="Helical" evidence="6">
    <location>
        <begin position="441"/>
        <end position="459"/>
    </location>
</feature>
<dbReference type="InterPro" id="IPR053153">
    <property type="entry name" value="APC_K+_Transporter"/>
</dbReference>
<feature type="transmembrane region" description="Helical" evidence="6">
    <location>
        <begin position="370"/>
        <end position="392"/>
    </location>
</feature>
<evidence type="ECO:0000256" key="1">
    <source>
        <dbReference type="ARBA" id="ARBA00004141"/>
    </source>
</evidence>
<dbReference type="PANTHER" id="PTHR47704">
    <property type="entry name" value="POTASSIUM TRANSPORTER KIMA"/>
    <property type="match status" value="1"/>
</dbReference>
<dbReference type="Pfam" id="PF13520">
    <property type="entry name" value="AA_permease_2"/>
    <property type="match status" value="1"/>
</dbReference>
<feature type="transmembrane region" description="Helical" evidence="6">
    <location>
        <begin position="398"/>
        <end position="420"/>
    </location>
</feature>
<feature type="transmembrane region" description="Helical" evidence="6">
    <location>
        <begin position="324"/>
        <end position="349"/>
    </location>
</feature>
<evidence type="ECO:0000256" key="6">
    <source>
        <dbReference type="SAM" id="Phobius"/>
    </source>
</evidence>